<proteinExistence type="predicted"/>
<sequence>MEQPMEGEQDSGKGWRNYSGSARDEQDVLYANMVNPATEDNTEWIDISKLLSAQGDQKILVMAGTDHGVVTMSETVAMSIPKIRVHLNQFHVLSDHPDNADQATQTSSSLSPKDSLRQMKIPKSNKLTAGKFNDVSHTQALAAKRQELLREEKKKLARQAHQQLSEAGKVLQRATTLQEVENAQQTRRQTRQSLREFESSSSLIKGRHTQRLRTKRSRHKLGAAERRYIMRQADADYVTNMPRPESYDDLLQETLARFRALLKPPAATFTEQLPADVESNPTLIAVVLILFEDYLGIRSDEDTPLTRVFNRVLAKDFISVMKNERPDVIYSLITGDYT</sequence>
<gene>
    <name evidence="2" type="ORF">BGZ65_001866</name>
</gene>
<feature type="region of interest" description="Disordered" evidence="1">
    <location>
        <begin position="1"/>
        <end position="20"/>
    </location>
</feature>
<dbReference type="AlphaFoldDB" id="A0A9P6J1K5"/>
<evidence type="ECO:0000256" key="1">
    <source>
        <dbReference type="SAM" id="MobiDB-lite"/>
    </source>
</evidence>
<dbReference type="EMBL" id="JAAAHW010006603">
    <property type="protein sequence ID" value="KAF9957799.1"/>
    <property type="molecule type" value="Genomic_DNA"/>
</dbReference>
<accession>A0A9P6J1K5</accession>
<dbReference type="OrthoDB" id="2432781at2759"/>
<feature type="region of interest" description="Disordered" evidence="1">
    <location>
        <begin position="180"/>
        <end position="219"/>
    </location>
</feature>
<organism evidence="2 3">
    <name type="scientific">Modicella reniformis</name>
    <dbReference type="NCBI Taxonomy" id="1440133"/>
    <lineage>
        <taxon>Eukaryota</taxon>
        <taxon>Fungi</taxon>
        <taxon>Fungi incertae sedis</taxon>
        <taxon>Mucoromycota</taxon>
        <taxon>Mortierellomycotina</taxon>
        <taxon>Mortierellomycetes</taxon>
        <taxon>Mortierellales</taxon>
        <taxon>Mortierellaceae</taxon>
        <taxon>Modicella</taxon>
    </lineage>
</organism>
<protein>
    <submittedName>
        <fullName evidence="2">Uncharacterized protein</fullName>
    </submittedName>
</protein>
<reference evidence="2" key="1">
    <citation type="journal article" date="2020" name="Fungal Divers.">
        <title>Resolving the Mortierellaceae phylogeny through synthesis of multi-gene phylogenetics and phylogenomics.</title>
        <authorList>
            <person name="Vandepol N."/>
            <person name="Liber J."/>
            <person name="Desiro A."/>
            <person name="Na H."/>
            <person name="Kennedy M."/>
            <person name="Barry K."/>
            <person name="Grigoriev I.V."/>
            <person name="Miller A.N."/>
            <person name="O'Donnell K."/>
            <person name="Stajich J.E."/>
            <person name="Bonito G."/>
        </authorList>
    </citation>
    <scope>NUCLEOTIDE SEQUENCE</scope>
    <source>
        <strain evidence="2">MES-2147</strain>
    </source>
</reference>
<dbReference type="Proteomes" id="UP000749646">
    <property type="component" value="Unassembled WGS sequence"/>
</dbReference>
<evidence type="ECO:0000313" key="3">
    <source>
        <dbReference type="Proteomes" id="UP000749646"/>
    </source>
</evidence>
<comment type="caution">
    <text evidence="2">The sequence shown here is derived from an EMBL/GenBank/DDBJ whole genome shotgun (WGS) entry which is preliminary data.</text>
</comment>
<name>A0A9P6J1K5_9FUNG</name>
<feature type="region of interest" description="Disordered" evidence="1">
    <location>
        <begin position="96"/>
        <end position="118"/>
    </location>
</feature>
<feature type="compositionally biased region" description="Polar residues" evidence="1">
    <location>
        <begin position="101"/>
        <end position="112"/>
    </location>
</feature>
<evidence type="ECO:0000313" key="2">
    <source>
        <dbReference type="EMBL" id="KAF9957799.1"/>
    </source>
</evidence>
<feature type="compositionally biased region" description="Basic residues" evidence="1">
    <location>
        <begin position="205"/>
        <end position="219"/>
    </location>
</feature>
<keyword evidence="3" id="KW-1185">Reference proteome</keyword>